<accession>A0A1M4TB83</accession>
<dbReference type="GO" id="GO:0004222">
    <property type="term" value="F:metalloendopeptidase activity"/>
    <property type="evidence" value="ECO:0007669"/>
    <property type="project" value="InterPro"/>
</dbReference>
<dbReference type="InterPro" id="IPR050361">
    <property type="entry name" value="MPP/UQCRC_Complex"/>
</dbReference>
<dbReference type="InterPro" id="IPR007863">
    <property type="entry name" value="Peptidase_M16_C"/>
</dbReference>
<dbReference type="STRING" id="1194090.SAMN05443144_101252"/>
<protein>
    <submittedName>
        <fullName evidence="6">Predicted Zn-dependent peptidase</fullName>
    </submittedName>
</protein>
<dbReference type="GO" id="GO:0006508">
    <property type="term" value="P:proteolysis"/>
    <property type="evidence" value="ECO:0007669"/>
    <property type="project" value="InterPro"/>
</dbReference>
<comment type="cofactor">
    <cofactor evidence="1">
        <name>Zn(2+)</name>
        <dbReference type="ChEBI" id="CHEBI:29105"/>
    </cofactor>
</comment>
<dbReference type="InterPro" id="IPR001431">
    <property type="entry name" value="Pept_M16_Zn_BS"/>
</dbReference>
<evidence type="ECO:0000256" key="1">
    <source>
        <dbReference type="ARBA" id="ARBA00001947"/>
    </source>
</evidence>
<dbReference type="InterPro" id="IPR011765">
    <property type="entry name" value="Pept_M16_N"/>
</dbReference>
<comment type="similarity">
    <text evidence="2 3">Belongs to the peptidase M16 family.</text>
</comment>
<keyword evidence="7" id="KW-1185">Reference proteome</keyword>
<evidence type="ECO:0000256" key="2">
    <source>
        <dbReference type="ARBA" id="ARBA00007261"/>
    </source>
</evidence>
<dbReference type="PANTHER" id="PTHR11851:SF49">
    <property type="entry name" value="MITOCHONDRIAL-PROCESSING PEPTIDASE SUBUNIT ALPHA"/>
    <property type="match status" value="1"/>
</dbReference>
<evidence type="ECO:0000313" key="6">
    <source>
        <dbReference type="EMBL" id="SHE41604.1"/>
    </source>
</evidence>
<dbReference type="OrthoDB" id="9811314at2"/>
<proteinExistence type="inferred from homology"/>
<dbReference type="GO" id="GO:0046872">
    <property type="term" value="F:metal ion binding"/>
    <property type="evidence" value="ECO:0007669"/>
    <property type="project" value="InterPro"/>
</dbReference>
<dbReference type="Pfam" id="PF00675">
    <property type="entry name" value="Peptidase_M16"/>
    <property type="match status" value="1"/>
</dbReference>
<sequence length="419" mass="48020">MKQATQKQDLVNKTILDNGLTIVTEHFEGVKSVAVGIWVKTGSRNERKQQAGVTHFLEHMLFKGTDSRSSYDIAMSMESVGGYLNAFTSSEYTCYYSRCLNTQLDRALDVLSDMILHPLFPEEEIRKEKKVVIEEMKMYRDSPNDYLLEQFVAHAFKGHPLGQSTLGYENTVSSFDRQDLYEYMEDRYQPSNLLVAVAGNTDHEKVVNLVSGFFADVSSKGVKELDQTLPNYEIDQLKLTKPIEQTHLVTGRRGLDYDHEDKYRLLLANTVLGGGMSSRLHQNVREKYGYCYTITSFNQSYQDTGLYGIYVGTDEEYVDHVRELIQQELDKLKQDPIPEKELAEAKSQLKGKLLLSLESMSNRMTRLAKSEIYFNRFVTMDELVQKIDEVQAEEIQEFARGFYDSKIFSEALLTPEHAG</sequence>
<organism evidence="6 7">
    <name type="scientific">Fodinibius roseus</name>
    <dbReference type="NCBI Taxonomy" id="1194090"/>
    <lineage>
        <taxon>Bacteria</taxon>
        <taxon>Pseudomonadati</taxon>
        <taxon>Balneolota</taxon>
        <taxon>Balneolia</taxon>
        <taxon>Balneolales</taxon>
        <taxon>Balneolaceae</taxon>
        <taxon>Fodinibius</taxon>
    </lineage>
</organism>
<dbReference type="InterPro" id="IPR011249">
    <property type="entry name" value="Metalloenz_LuxS/M16"/>
</dbReference>
<dbReference type="RefSeq" id="WP_073058988.1">
    <property type="nucleotide sequence ID" value="NZ_FQUS01000001.1"/>
</dbReference>
<evidence type="ECO:0000259" key="4">
    <source>
        <dbReference type="Pfam" id="PF00675"/>
    </source>
</evidence>
<dbReference type="EMBL" id="FQUS01000001">
    <property type="protein sequence ID" value="SHE41604.1"/>
    <property type="molecule type" value="Genomic_DNA"/>
</dbReference>
<dbReference type="SUPFAM" id="SSF63411">
    <property type="entry name" value="LuxS/MPP-like metallohydrolase"/>
    <property type="match status" value="2"/>
</dbReference>
<reference evidence="6 7" key="1">
    <citation type="submission" date="2016-11" db="EMBL/GenBank/DDBJ databases">
        <authorList>
            <person name="Jaros S."/>
            <person name="Januszkiewicz K."/>
            <person name="Wedrychowicz H."/>
        </authorList>
    </citation>
    <scope>NUCLEOTIDE SEQUENCE [LARGE SCALE GENOMIC DNA]</scope>
    <source>
        <strain evidence="6 7">DSM 21986</strain>
    </source>
</reference>
<dbReference type="Pfam" id="PF05193">
    <property type="entry name" value="Peptidase_M16_C"/>
    <property type="match status" value="1"/>
</dbReference>
<evidence type="ECO:0000313" key="7">
    <source>
        <dbReference type="Proteomes" id="UP000184041"/>
    </source>
</evidence>
<feature type="domain" description="Peptidase M16 C-terminal" evidence="5">
    <location>
        <begin position="174"/>
        <end position="349"/>
    </location>
</feature>
<dbReference type="PANTHER" id="PTHR11851">
    <property type="entry name" value="METALLOPROTEASE"/>
    <property type="match status" value="1"/>
</dbReference>
<dbReference type="FunFam" id="3.30.830.10:FF:000008">
    <property type="entry name" value="Mitochondrial-processing peptidase subunit beta"/>
    <property type="match status" value="1"/>
</dbReference>
<dbReference type="PROSITE" id="PS00143">
    <property type="entry name" value="INSULINASE"/>
    <property type="match status" value="1"/>
</dbReference>
<name>A0A1M4TB83_9BACT</name>
<dbReference type="AlphaFoldDB" id="A0A1M4TB83"/>
<evidence type="ECO:0000256" key="3">
    <source>
        <dbReference type="RuleBase" id="RU004447"/>
    </source>
</evidence>
<dbReference type="Gene3D" id="3.30.830.10">
    <property type="entry name" value="Metalloenzyme, LuxS/M16 peptidase-like"/>
    <property type="match status" value="2"/>
</dbReference>
<dbReference type="Proteomes" id="UP000184041">
    <property type="component" value="Unassembled WGS sequence"/>
</dbReference>
<evidence type="ECO:0000259" key="5">
    <source>
        <dbReference type="Pfam" id="PF05193"/>
    </source>
</evidence>
<gene>
    <name evidence="6" type="ORF">SAMN05443144_101252</name>
</gene>
<feature type="domain" description="Peptidase M16 N-terminal" evidence="4">
    <location>
        <begin position="22"/>
        <end position="167"/>
    </location>
</feature>